<organism evidence="2 3">
    <name type="scientific">Microbacterium trichothecenolyticum</name>
    <name type="common">Aureobacterium trichothecenolyticum</name>
    <dbReference type="NCBI Taxonomy" id="69370"/>
    <lineage>
        <taxon>Bacteria</taxon>
        <taxon>Bacillati</taxon>
        <taxon>Actinomycetota</taxon>
        <taxon>Actinomycetes</taxon>
        <taxon>Micrococcales</taxon>
        <taxon>Microbacteriaceae</taxon>
        <taxon>Microbacterium</taxon>
    </lineage>
</organism>
<dbReference type="AlphaFoldDB" id="A0A0M2H7C1"/>
<evidence type="ECO:0000256" key="1">
    <source>
        <dbReference type="SAM" id="MobiDB-lite"/>
    </source>
</evidence>
<dbReference type="Proteomes" id="UP000034098">
    <property type="component" value="Unassembled WGS sequence"/>
</dbReference>
<name>A0A0M2H7C1_MICTR</name>
<gene>
    <name evidence="2" type="ORF">RS82_02301</name>
</gene>
<dbReference type="RefSeq" id="WP_211255916.1">
    <property type="nucleotide sequence ID" value="NZ_JYJA01000035.1"/>
</dbReference>
<reference evidence="2 3" key="1">
    <citation type="submission" date="2015-02" db="EMBL/GenBank/DDBJ databases">
        <title>Draft genome sequences of ten Microbacterium spp. with emphasis on heavy metal contaminated environments.</title>
        <authorList>
            <person name="Corretto E."/>
        </authorList>
    </citation>
    <scope>NUCLEOTIDE SEQUENCE [LARGE SCALE GENOMIC DNA]</scope>
    <source>
        <strain evidence="2 3">DSM 8608</strain>
    </source>
</reference>
<sequence length="353" mass="37535">MQDLLGRLTALDPDASETLKVVSYFDALITRLVGAESMLRGAALLAGATVGYRDGSHLTRLSAEGRRLPPAAPDGWPRHQAGTDAEVWLERQGNQHANDAMILERLALALGIIRARRTIGAESAVELVISSYTEPDERVAALARLRIEPGTLRVIASPPDPAPEPSHPSAVVTTRYGLTRATIVDSIIDPQAAWSEPPRLGIGLAVLSDRLPASWSSALIAARLSTPAEPMLDAADLGAALAIAESAETAPLHPDAAALMRLDPSSLELLDVLSAERSVRGAAIRLGRHHSSVQERVGTLACQIGYDPRSARGHTRYAIARMLMTVAPQPAPSPARVRDNELDDLSGHTPTNP</sequence>
<proteinExistence type="predicted"/>
<protein>
    <recommendedName>
        <fullName evidence="4">PucR C-terminal helix-turn-helix domain-containing protein</fullName>
    </recommendedName>
</protein>
<keyword evidence="3" id="KW-1185">Reference proteome</keyword>
<dbReference type="PATRIC" id="fig|69370.6.peg.2338"/>
<evidence type="ECO:0000313" key="2">
    <source>
        <dbReference type="EMBL" id="KJL42285.1"/>
    </source>
</evidence>
<accession>A0A0M2H7C1</accession>
<dbReference type="EMBL" id="JYJA01000035">
    <property type="protein sequence ID" value="KJL42285.1"/>
    <property type="molecule type" value="Genomic_DNA"/>
</dbReference>
<evidence type="ECO:0008006" key="4">
    <source>
        <dbReference type="Google" id="ProtNLM"/>
    </source>
</evidence>
<feature type="region of interest" description="Disordered" evidence="1">
    <location>
        <begin position="329"/>
        <end position="353"/>
    </location>
</feature>
<evidence type="ECO:0000313" key="3">
    <source>
        <dbReference type="Proteomes" id="UP000034098"/>
    </source>
</evidence>
<comment type="caution">
    <text evidence="2">The sequence shown here is derived from an EMBL/GenBank/DDBJ whole genome shotgun (WGS) entry which is preliminary data.</text>
</comment>